<protein>
    <submittedName>
        <fullName evidence="1">Uncharacterized protein</fullName>
    </submittedName>
</protein>
<comment type="caution">
    <text evidence="1">The sequence shown here is derived from an EMBL/GenBank/DDBJ whole genome shotgun (WGS) entry which is preliminary data.</text>
</comment>
<gene>
    <name evidence="1" type="ORF">COY20_00110</name>
</gene>
<sequence>YDSNNIPSQLKTIIDPLKPTYTIDGINYLSTYIGYGEAKMMSDEKLFSQKYDTIKGFFGNNIIITGLPKKTFTGLDMMHFVPKVFRDNFQK</sequence>
<name>A0A2M7TUL6_9BACT</name>
<dbReference type="EMBL" id="PFNX01000003">
    <property type="protein sequence ID" value="PIZ61531.1"/>
    <property type="molecule type" value="Genomic_DNA"/>
</dbReference>
<organism evidence="1 2">
    <name type="scientific">Candidatus Shapirobacteria bacterium CG_4_10_14_0_2_um_filter_40_12</name>
    <dbReference type="NCBI Taxonomy" id="1974871"/>
    <lineage>
        <taxon>Bacteria</taxon>
        <taxon>Candidatus Shapironibacteriota</taxon>
    </lineage>
</organism>
<dbReference type="Proteomes" id="UP000229336">
    <property type="component" value="Unassembled WGS sequence"/>
</dbReference>
<feature type="non-terminal residue" evidence="1">
    <location>
        <position position="1"/>
    </location>
</feature>
<evidence type="ECO:0000313" key="2">
    <source>
        <dbReference type="Proteomes" id="UP000229336"/>
    </source>
</evidence>
<reference evidence="2" key="1">
    <citation type="submission" date="2017-09" db="EMBL/GenBank/DDBJ databases">
        <title>Depth-based differentiation of microbial function through sediment-hosted aquifers and enrichment of novel symbionts in the deep terrestrial subsurface.</title>
        <authorList>
            <person name="Probst A.J."/>
            <person name="Ladd B."/>
            <person name="Jarett J.K."/>
            <person name="Geller-Mcgrath D.E."/>
            <person name="Sieber C.M.K."/>
            <person name="Emerson J.B."/>
            <person name="Anantharaman K."/>
            <person name="Thomas B.C."/>
            <person name="Malmstrom R."/>
            <person name="Stieglmeier M."/>
            <person name="Klingl A."/>
            <person name="Woyke T."/>
            <person name="Ryan C.M."/>
            <person name="Banfield J.F."/>
        </authorList>
    </citation>
    <scope>NUCLEOTIDE SEQUENCE [LARGE SCALE GENOMIC DNA]</scope>
</reference>
<proteinExistence type="predicted"/>
<dbReference type="AlphaFoldDB" id="A0A2M7TUL6"/>
<evidence type="ECO:0000313" key="1">
    <source>
        <dbReference type="EMBL" id="PIZ61531.1"/>
    </source>
</evidence>
<accession>A0A2M7TUL6</accession>